<dbReference type="Gene3D" id="3.40.50.170">
    <property type="entry name" value="Formyl transferase, N-terminal domain"/>
    <property type="match status" value="1"/>
</dbReference>
<accession>W0JY27</accession>
<dbReference type="Pfam" id="PF00551">
    <property type="entry name" value="Formyl_trans_N"/>
    <property type="match status" value="1"/>
</dbReference>
<name>W0JY27_9EURY</name>
<dbReference type="InterPro" id="IPR036477">
    <property type="entry name" value="Formyl_transf_N_sf"/>
</dbReference>
<dbReference type="RefSeq" id="WP_049954891.1">
    <property type="nucleotide sequence ID" value="NZ_CP007057.1"/>
</dbReference>
<dbReference type="SUPFAM" id="SSF55021">
    <property type="entry name" value="ACT-like"/>
    <property type="match status" value="1"/>
</dbReference>
<dbReference type="InterPro" id="IPR004810">
    <property type="entry name" value="PurU"/>
</dbReference>
<evidence type="ECO:0000259" key="4">
    <source>
        <dbReference type="PROSITE" id="PS51671"/>
    </source>
</evidence>
<dbReference type="GO" id="GO:0006189">
    <property type="term" value="P:'de novo' IMP biosynthetic process"/>
    <property type="evidence" value="ECO:0007669"/>
    <property type="project" value="InterPro"/>
</dbReference>
<dbReference type="NCBIfam" id="NF004684">
    <property type="entry name" value="PRK06027.1"/>
    <property type="match status" value="1"/>
</dbReference>
<gene>
    <name evidence="5" type="ORF">HALLA_02040</name>
</gene>
<keyword evidence="5" id="KW-0614">Plasmid</keyword>
<dbReference type="SUPFAM" id="SSF53328">
    <property type="entry name" value="Formyltransferase"/>
    <property type="match status" value="1"/>
</dbReference>
<proteinExistence type="predicted"/>
<protein>
    <submittedName>
        <fullName evidence="5">Formyltetrahydrofolate deformylase</fullName>
    </submittedName>
</protein>
<dbReference type="GO" id="GO:0006730">
    <property type="term" value="P:one-carbon metabolic process"/>
    <property type="evidence" value="ECO:0007669"/>
    <property type="project" value="UniProtKB-KW"/>
</dbReference>
<reference evidence="5 6" key="1">
    <citation type="submission" date="2014-01" db="EMBL/GenBank/DDBJ databases">
        <authorList>
            <consortium name="DOE Joint Genome Institute"/>
            <person name="Anderson I."/>
            <person name="Huntemann M."/>
            <person name="Han J."/>
            <person name="Chen A."/>
            <person name="Kyrpides N."/>
            <person name="Mavromatis K."/>
            <person name="Markowitz V."/>
            <person name="Palaniappan K."/>
            <person name="Ivanova N."/>
            <person name="Schaumberg A."/>
            <person name="Pati A."/>
            <person name="Liolios K."/>
            <person name="Nordberg H.P."/>
            <person name="Cantor M.N."/>
            <person name="Hua S.X."/>
            <person name="Woyke T."/>
        </authorList>
    </citation>
    <scope>NUCLEOTIDE SEQUENCE [LARGE SCALE GENOMIC DNA]</scope>
    <source>
        <strain evidence="5 6">XH-48</strain>
        <plasmid evidence="6">2</plasmid>
    </source>
</reference>
<evidence type="ECO:0000256" key="3">
    <source>
        <dbReference type="SAM" id="MobiDB-lite"/>
    </source>
</evidence>
<dbReference type="PANTHER" id="PTHR42706">
    <property type="entry name" value="FORMYLTETRAHYDROFOLATE DEFORMYLASE"/>
    <property type="match status" value="1"/>
</dbReference>
<evidence type="ECO:0000313" key="6">
    <source>
        <dbReference type="Proteomes" id="UP000019024"/>
    </source>
</evidence>
<keyword evidence="1" id="KW-0554">One-carbon metabolism</keyword>
<dbReference type="InterPro" id="IPR002912">
    <property type="entry name" value="ACT_dom"/>
</dbReference>
<evidence type="ECO:0000256" key="2">
    <source>
        <dbReference type="ARBA" id="ARBA00022801"/>
    </source>
</evidence>
<dbReference type="Pfam" id="PF13740">
    <property type="entry name" value="ACT_6"/>
    <property type="match status" value="1"/>
</dbReference>
<dbReference type="PRINTS" id="PR01575">
    <property type="entry name" value="FFH4HYDRLASE"/>
</dbReference>
<sequence length="316" mass="34884">MNIELTEITVVGDDDTGLLAEITSLLFEHEINIEELDQAVKDDLFRMTMHVDTTGMDCSQSELQSELEDLCDELGVDVRIRFPSEGAQSLAVLVTKESHCLRRLLEEHESGDLSADIDVVLGNHSDLESLAEEYNVPFHDIGDEDGTPDEDELLRLLDDYQIDLIALARYIRILSPDVVFRYQNRIINVHPSLLPAFPGARAYMQAVEGGVRIAGVTAHYVTPDLDQGPIITQRAFNVPDGATEAELRQIGQPLEAEALLEAIKLHLNDELMVGRGRTHATGNGWQLGLPEEVDQLNPDGPTDLERAPGSSKVADD</sequence>
<dbReference type="OrthoDB" id="27277at2157"/>
<dbReference type="AlphaFoldDB" id="W0JY27"/>
<dbReference type="HOGENOM" id="CLU_038395_3_0_2"/>
<geneLocation type="plasmid" evidence="5">
    <name>unnamed</name>
</geneLocation>
<feature type="domain" description="ACT" evidence="4">
    <location>
        <begin position="7"/>
        <end position="81"/>
    </location>
</feature>
<evidence type="ECO:0000313" key="5">
    <source>
        <dbReference type="EMBL" id="AHG02110.1"/>
    </source>
</evidence>
<evidence type="ECO:0000256" key="1">
    <source>
        <dbReference type="ARBA" id="ARBA00022563"/>
    </source>
</evidence>
<dbReference type="PATRIC" id="fig|797299.3.peg.3793"/>
<keyword evidence="6" id="KW-1185">Reference proteome</keyword>
<dbReference type="Gene3D" id="3.30.70.260">
    <property type="match status" value="1"/>
</dbReference>
<dbReference type="PIRSF" id="PIRSF036480">
    <property type="entry name" value="FormyFH4_hydr"/>
    <property type="match status" value="1"/>
</dbReference>
<organism evidence="5 6">
    <name type="scientific">Halostagnicola larsenii XH-48</name>
    <dbReference type="NCBI Taxonomy" id="797299"/>
    <lineage>
        <taxon>Archaea</taxon>
        <taxon>Methanobacteriati</taxon>
        <taxon>Methanobacteriota</taxon>
        <taxon>Stenosarchaea group</taxon>
        <taxon>Halobacteria</taxon>
        <taxon>Halobacteriales</taxon>
        <taxon>Natrialbaceae</taxon>
        <taxon>Halostagnicola</taxon>
    </lineage>
</organism>
<feature type="region of interest" description="Disordered" evidence="3">
    <location>
        <begin position="282"/>
        <end position="316"/>
    </location>
</feature>
<dbReference type="PROSITE" id="PS51671">
    <property type="entry name" value="ACT"/>
    <property type="match status" value="1"/>
</dbReference>
<dbReference type="eggNOG" id="arCOG02826">
    <property type="taxonomic scope" value="Archaea"/>
</dbReference>
<dbReference type="KEGG" id="hlr:HALLA_02040"/>
<dbReference type="InterPro" id="IPR045865">
    <property type="entry name" value="ACT-like_dom_sf"/>
</dbReference>
<dbReference type="PANTHER" id="PTHR42706:SF1">
    <property type="entry name" value="FORMYLTETRAHYDROFOLATE DEFORMYLASE 2, MITOCHONDRIAL"/>
    <property type="match status" value="1"/>
</dbReference>
<keyword evidence="2" id="KW-0378">Hydrolase</keyword>
<dbReference type="GO" id="GO:0008864">
    <property type="term" value="F:formyltetrahydrofolate deformylase activity"/>
    <property type="evidence" value="ECO:0007669"/>
    <property type="project" value="InterPro"/>
</dbReference>
<dbReference type="GeneID" id="25147451"/>
<dbReference type="Proteomes" id="UP000019024">
    <property type="component" value="Plasmid unnamed2"/>
</dbReference>
<dbReference type="EMBL" id="CP007057">
    <property type="protein sequence ID" value="AHG02110.1"/>
    <property type="molecule type" value="Genomic_DNA"/>
</dbReference>
<dbReference type="InterPro" id="IPR002376">
    <property type="entry name" value="Formyl_transf_N"/>
</dbReference>